<proteinExistence type="evidence at transcript level"/>
<reference evidence="2" key="1">
    <citation type="journal article" date="2009" name="PLoS Genet.">
        <title>Sequencing, mapping, and analysis of 27,455 maize full-length cDNAs.</title>
        <authorList>
            <person name="Soderlund C."/>
            <person name="Descour A."/>
            <person name="Kudrna D."/>
            <person name="Bomhoff M."/>
            <person name="Boyd L."/>
            <person name="Currie J."/>
            <person name="Angelova A."/>
            <person name="Collura K."/>
            <person name="Wissotski M."/>
            <person name="Ashley E."/>
            <person name="Morrow D."/>
            <person name="Fernandes J."/>
            <person name="Walbot V."/>
            <person name="Yu Y."/>
        </authorList>
    </citation>
    <scope>NUCLEOTIDE SEQUENCE</scope>
    <source>
        <strain evidence="2">B73</strain>
    </source>
</reference>
<protein>
    <submittedName>
        <fullName evidence="2">Uncharacterized protein</fullName>
    </submittedName>
</protein>
<sequence length="105" mass="10954">MDPVPVPPPSPAPSPLSRRSPLTGAAPSSEARWSPCSPPELPAVEDAGDLDAAPTSTVSPVVVTAPLLPGRPPALRFRPSARTSGARLKMTQILCSIFKTMFDLV</sequence>
<feature type="compositionally biased region" description="Pro residues" evidence="1">
    <location>
        <begin position="1"/>
        <end position="14"/>
    </location>
</feature>
<accession>C0PPF2</accession>
<evidence type="ECO:0000256" key="1">
    <source>
        <dbReference type="SAM" id="MobiDB-lite"/>
    </source>
</evidence>
<feature type="region of interest" description="Disordered" evidence="1">
    <location>
        <begin position="1"/>
        <end position="56"/>
    </location>
</feature>
<organism evidence="2">
    <name type="scientific">Zea mays</name>
    <name type="common">Maize</name>
    <dbReference type="NCBI Taxonomy" id="4577"/>
    <lineage>
        <taxon>Eukaryota</taxon>
        <taxon>Viridiplantae</taxon>
        <taxon>Streptophyta</taxon>
        <taxon>Embryophyta</taxon>
        <taxon>Tracheophyta</taxon>
        <taxon>Spermatophyta</taxon>
        <taxon>Magnoliopsida</taxon>
        <taxon>Liliopsida</taxon>
        <taxon>Poales</taxon>
        <taxon>Poaceae</taxon>
        <taxon>PACMAD clade</taxon>
        <taxon>Panicoideae</taxon>
        <taxon>Andropogonodae</taxon>
        <taxon>Andropogoneae</taxon>
        <taxon>Tripsacinae</taxon>
        <taxon>Zea</taxon>
    </lineage>
</organism>
<name>C0PPF2_MAIZE</name>
<evidence type="ECO:0000313" key="2">
    <source>
        <dbReference type="EMBL" id="ACN37068.1"/>
    </source>
</evidence>
<dbReference type="AlphaFoldDB" id="C0PPF2"/>
<dbReference type="EMBL" id="BT070171">
    <property type="protein sequence ID" value="ACN37068.1"/>
    <property type="molecule type" value="mRNA"/>
</dbReference>